<dbReference type="AlphaFoldDB" id="A0A174H229"/>
<name>A0A174H229_9CLOT</name>
<proteinExistence type="predicted"/>
<sequence length="62" mass="6973">MPYNAKDNLREVIDELCCCENHLNSAYLHSEGTHNRTEIHAALKAVGSALDSAQYTLLHFKD</sequence>
<gene>
    <name evidence="1" type="ORF">ERS852471_02055</name>
</gene>
<evidence type="ECO:0000313" key="2">
    <source>
        <dbReference type="Proteomes" id="UP000095594"/>
    </source>
</evidence>
<reference evidence="1 2" key="1">
    <citation type="submission" date="2015-09" db="EMBL/GenBank/DDBJ databases">
        <authorList>
            <consortium name="Pathogen Informatics"/>
        </authorList>
    </citation>
    <scope>NUCLEOTIDE SEQUENCE [LARGE SCALE GENOMIC DNA]</scope>
    <source>
        <strain evidence="1 2">2789STDY5834856</strain>
    </source>
</reference>
<dbReference type="Proteomes" id="UP000095594">
    <property type="component" value="Unassembled WGS sequence"/>
</dbReference>
<evidence type="ECO:0000313" key="1">
    <source>
        <dbReference type="EMBL" id="CUO68964.1"/>
    </source>
</evidence>
<dbReference type="OrthoDB" id="1915540at2"/>
<accession>A0A174H229</accession>
<organism evidence="1 2">
    <name type="scientific">Clostridium disporicum</name>
    <dbReference type="NCBI Taxonomy" id="84024"/>
    <lineage>
        <taxon>Bacteria</taxon>
        <taxon>Bacillati</taxon>
        <taxon>Bacillota</taxon>
        <taxon>Clostridia</taxon>
        <taxon>Eubacteriales</taxon>
        <taxon>Clostridiaceae</taxon>
        <taxon>Clostridium</taxon>
    </lineage>
</organism>
<protein>
    <submittedName>
        <fullName evidence="1">Uncharacterized protein</fullName>
    </submittedName>
</protein>
<dbReference type="RefSeq" id="WP_055266270.1">
    <property type="nucleotide sequence ID" value="NZ_CABIXQ010000013.1"/>
</dbReference>
<dbReference type="EMBL" id="CYZX01000013">
    <property type="protein sequence ID" value="CUO68964.1"/>
    <property type="molecule type" value="Genomic_DNA"/>
</dbReference>